<feature type="signal peptide" evidence="1">
    <location>
        <begin position="1"/>
        <end position="27"/>
    </location>
</feature>
<reference evidence="2 3" key="1">
    <citation type="submission" date="2024-02" db="EMBL/GenBank/DDBJ databases">
        <title>A novel Gemmatimonadota bacterium.</title>
        <authorList>
            <person name="Du Z.-J."/>
            <person name="Ye Y.-Q."/>
        </authorList>
    </citation>
    <scope>NUCLEOTIDE SEQUENCE [LARGE SCALE GENOMIC DNA]</scope>
    <source>
        <strain evidence="2 3">DH-20</strain>
    </source>
</reference>
<gene>
    <name evidence="2" type="ORF">WI372_03740</name>
</gene>
<protein>
    <recommendedName>
        <fullName evidence="4">DUF4412 domain-containing protein</fullName>
    </recommendedName>
</protein>
<dbReference type="Proteomes" id="UP001484239">
    <property type="component" value="Unassembled WGS sequence"/>
</dbReference>
<keyword evidence="3" id="KW-1185">Reference proteome</keyword>
<comment type="caution">
    <text evidence="2">The sequence shown here is derived from an EMBL/GenBank/DDBJ whole genome shotgun (WGS) entry which is preliminary data.</text>
</comment>
<proteinExistence type="predicted"/>
<evidence type="ECO:0000313" key="3">
    <source>
        <dbReference type="Proteomes" id="UP001484239"/>
    </source>
</evidence>
<evidence type="ECO:0000313" key="2">
    <source>
        <dbReference type="EMBL" id="MEK9500080.1"/>
    </source>
</evidence>
<evidence type="ECO:0008006" key="4">
    <source>
        <dbReference type="Google" id="ProtNLM"/>
    </source>
</evidence>
<dbReference type="EMBL" id="JBBHLI010000001">
    <property type="protein sequence ID" value="MEK9500080.1"/>
    <property type="molecule type" value="Genomic_DNA"/>
</dbReference>
<evidence type="ECO:0000256" key="1">
    <source>
        <dbReference type="SAM" id="SignalP"/>
    </source>
</evidence>
<sequence length="255" mass="27346">MTMHARPSRIGAFALALIAALPLAVRGQDLPPAQEVIDRYVEAIGGRAAATAEISTQASGSFEVPAMGLTGTLVTVNAPDGAMAMKVTVPGMGDILSGYTGEVGWSMDPMTGARLLEGGELTSMEEQADPRYRVRDAALFQSVETVGENEFEGDACWEVQYTWISGRVTTECFSKDSGLMVASISMQESPMGEVEVVSLMQNYEQFGDLLYPTLLRQQMMGQEQVMRLTEVKVGDVDLQLLVPPTAIQTLIDAGG</sequence>
<accession>A0ABU9E810</accession>
<organism evidence="2 3">
    <name type="scientific">Gaopeijia maritima</name>
    <dbReference type="NCBI Taxonomy" id="3119007"/>
    <lineage>
        <taxon>Bacteria</taxon>
        <taxon>Pseudomonadati</taxon>
        <taxon>Gemmatimonadota</taxon>
        <taxon>Longimicrobiia</taxon>
        <taxon>Gaopeijiales</taxon>
        <taxon>Gaopeijiaceae</taxon>
        <taxon>Gaopeijia</taxon>
    </lineage>
</organism>
<keyword evidence="1" id="KW-0732">Signal</keyword>
<dbReference type="RefSeq" id="WP_405277646.1">
    <property type="nucleotide sequence ID" value="NZ_JBBHLI010000001.1"/>
</dbReference>
<feature type="chain" id="PRO_5046238140" description="DUF4412 domain-containing protein" evidence="1">
    <location>
        <begin position="28"/>
        <end position="255"/>
    </location>
</feature>
<name>A0ABU9E810_9BACT</name>